<evidence type="ECO:0000259" key="7">
    <source>
        <dbReference type="Pfam" id="PF00155"/>
    </source>
</evidence>
<dbReference type="AlphaFoldDB" id="E2Z9J3"/>
<dbReference type="PANTHER" id="PTHR43807:SF20">
    <property type="entry name" value="FI04487P"/>
    <property type="match status" value="1"/>
</dbReference>
<proteinExistence type="inferred from homology"/>
<evidence type="ECO:0000256" key="1">
    <source>
        <dbReference type="ARBA" id="ARBA00001933"/>
    </source>
</evidence>
<dbReference type="CDD" id="cd00609">
    <property type="entry name" value="AAT_like"/>
    <property type="match status" value="1"/>
</dbReference>
<dbReference type="Gene3D" id="3.90.1150.10">
    <property type="entry name" value="Aspartate Aminotransferase, domain 1"/>
    <property type="match status" value="1"/>
</dbReference>
<evidence type="ECO:0000313" key="9">
    <source>
        <dbReference type="Proteomes" id="UP000003195"/>
    </source>
</evidence>
<dbReference type="HOGENOM" id="CLU_017584_4_0_9"/>
<dbReference type="InterPro" id="IPR015422">
    <property type="entry name" value="PyrdxlP-dep_Trfase_small"/>
</dbReference>
<dbReference type="RefSeq" id="WP_006940805.1">
    <property type="nucleotide sequence ID" value="NZ_GL538177.1"/>
</dbReference>
<feature type="domain" description="Aminotransferase class I/classII large" evidence="7">
    <location>
        <begin position="29"/>
        <end position="378"/>
    </location>
</feature>
<dbReference type="InterPro" id="IPR004838">
    <property type="entry name" value="NHTrfase_class1_PyrdxlP-BS"/>
</dbReference>
<dbReference type="Pfam" id="PF00155">
    <property type="entry name" value="Aminotran_1_2"/>
    <property type="match status" value="1"/>
</dbReference>
<dbReference type="InterPro" id="IPR004839">
    <property type="entry name" value="Aminotransferase_I/II_large"/>
</dbReference>
<protein>
    <recommendedName>
        <fullName evidence="6">Aminotransferase</fullName>
        <ecNumber evidence="6">2.6.1.-</ecNumber>
    </recommendedName>
</protein>
<reference evidence="8 9" key="1">
    <citation type="submission" date="2010-08" db="EMBL/GenBank/DDBJ databases">
        <authorList>
            <person name="Weinstock G."/>
            <person name="Sodergren E."/>
            <person name="Clifton S."/>
            <person name="Fulton L."/>
            <person name="Fulton B."/>
            <person name="Courtney L."/>
            <person name="Fronick C."/>
            <person name="Harrison M."/>
            <person name="Strong C."/>
            <person name="Farmer C."/>
            <person name="Delahaunty K."/>
            <person name="Markovic C."/>
            <person name="Hall O."/>
            <person name="Minx P."/>
            <person name="Tomlinson C."/>
            <person name="Mitreva M."/>
            <person name="Hou S."/>
            <person name="Chen J."/>
            <person name="Wollam A."/>
            <person name="Pepin K.H."/>
            <person name="Johnson M."/>
            <person name="Bhonagiri V."/>
            <person name="Zhang X."/>
            <person name="Suruliraj S."/>
            <person name="Warren W."/>
            <person name="Chinwalla A."/>
            <person name="Mardis E.R."/>
            <person name="Wilson R.K."/>
        </authorList>
    </citation>
    <scope>NUCLEOTIDE SEQUENCE [LARGE SCALE GENOMIC DNA]</scope>
    <source>
        <strain evidence="8 9">F0359</strain>
    </source>
</reference>
<name>E2Z9J3_9FIRM</name>
<comment type="cofactor">
    <cofactor evidence="1 6">
        <name>pyridoxal 5'-phosphate</name>
        <dbReference type="ChEBI" id="CHEBI:597326"/>
    </cofactor>
</comment>
<dbReference type="InterPro" id="IPR015421">
    <property type="entry name" value="PyrdxlP-dep_Trfase_major"/>
</dbReference>
<dbReference type="PRINTS" id="PR00753">
    <property type="entry name" value="ACCSYNTHASE"/>
</dbReference>
<dbReference type="GO" id="GO:0030170">
    <property type="term" value="F:pyridoxal phosphate binding"/>
    <property type="evidence" value="ECO:0007669"/>
    <property type="project" value="InterPro"/>
</dbReference>
<dbReference type="SUPFAM" id="SSF53383">
    <property type="entry name" value="PLP-dependent transferases"/>
    <property type="match status" value="1"/>
</dbReference>
<evidence type="ECO:0000256" key="3">
    <source>
        <dbReference type="ARBA" id="ARBA00022576"/>
    </source>
</evidence>
<organism evidence="8 9">
    <name type="scientific">Megasphaera micronuciformis F0359</name>
    <dbReference type="NCBI Taxonomy" id="706434"/>
    <lineage>
        <taxon>Bacteria</taxon>
        <taxon>Bacillati</taxon>
        <taxon>Bacillota</taxon>
        <taxon>Negativicutes</taxon>
        <taxon>Veillonellales</taxon>
        <taxon>Veillonellaceae</taxon>
        <taxon>Megasphaera</taxon>
    </lineage>
</organism>
<dbReference type="Gene3D" id="3.40.640.10">
    <property type="entry name" value="Type I PLP-dependent aspartate aminotransferase-like (Major domain)"/>
    <property type="match status" value="1"/>
</dbReference>
<keyword evidence="3 6" id="KW-0032">Aminotransferase</keyword>
<accession>E2Z9J3</accession>
<dbReference type="PROSITE" id="PS00105">
    <property type="entry name" value="AA_TRANSFER_CLASS_1"/>
    <property type="match status" value="1"/>
</dbReference>
<evidence type="ECO:0000256" key="4">
    <source>
        <dbReference type="ARBA" id="ARBA00022679"/>
    </source>
</evidence>
<dbReference type="OrthoDB" id="9802872at2"/>
<dbReference type="PANTHER" id="PTHR43807">
    <property type="entry name" value="FI04487P"/>
    <property type="match status" value="1"/>
</dbReference>
<dbReference type="InterPro" id="IPR015424">
    <property type="entry name" value="PyrdxlP-dep_Trfase"/>
</dbReference>
<evidence type="ECO:0000256" key="5">
    <source>
        <dbReference type="ARBA" id="ARBA00022898"/>
    </source>
</evidence>
<dbReference type="STRING" id="706434.HMPREF9429_00097"/>
<dbReference type="FunFam" id="3.40.640.10:FF:000033">
    <property type="entry name" value="Aspartate aminotransferase"/>
    <property type="match status" value="1"/>
</dbReference>
<dbReference type="GO" id="GO:0005737">
    <property type="term" value="C:cytoplasm"/>
    <property type="evidence" value="ECO:0007669"/>
    <property type="project" value="TreeGrafter"/>
</dbReference>
<dbReference type="EMBL" id="AECS01000003">
    <property type="protein sequence ID" value="EFQ05019.1"/>
    <property type="molecule type" value="Genomic_DNA"/>
</dbReference>
<dbReference type="EC" id="2.6.1.-" evidence="6"/>
<keyword evidence="4 6" id="KW-0808">Transferase</keyword>
<dbReference type="InterPro" id="IPR051326">
    <property type="entry name" value="Kynurenine-oxoglutarate_AT"/>
</dbReference>
<comment type="similarity">
    <text evidence="2 6">Belongs to the class-I pyridoxal-phosphate-dependent aminotransferase family.</text>
</comment>
<keyword evidence="9" id="KW-1185">Reference proteome</keyword>
<sequence>MPALSERTNLFTDSPIAKMSVLSEQYGAVNLSAGFPDFPPPRPILDSLKQIADEGPHQYSLDAGSENFRHALAEFRFKCTGRKPDTKKELIATCGGTEALISTIMTVVDKGDKVIIFSPYYDAYSVDVKLAGGEPIFVSLRGDDFTFNEDEMEKAFKERPKAVLLCDPSNPCGKVFTREELGIIAAYAEKYDTFVIVDEVYSQIIYKPYTYTYFSELPHMHDRTICVGSLSKTYSITGWRVGYILGPEAVIDEIKKVHTFFTISAPSPLQEAAVTGLRFGGDYYDGLVKTYTEKRDILMKGLDDLGLKHNIPQGAFYLLVDISEFGYEKDTEFCEDLVRKVGVGSVPGSTFFAEDVQKYVRLHFAVNNETLYAALNRLESIRSKLSR</sequence>
<comment type="caution">
    <text evidence="8">The sequence shown here is derived from an EMBL/GenBank/DDBJ whole genome shotgun (WGS) entry which is preliminary data.</text>
</comment>
<evidence type="ECO:0000256" key="6">
    <source>
        <dbReference type="RuleBase" id="RU000481"/>
    </source>
</evidence>
<dbReference type="eggNOG" id="COG0436">
    <property type="taxonomic scope" value="Bacteria"/>
</dbReference>
<dbReference type="GO" id="GO:0016212">
    <property type="term" value="F:kynurenine-oxoglutarate transaminase activity"/>
    <property type="evidence" value="ECO:0007669"/>
    <property type="project" value="TreeGrafter"/>
</dbReference>
<keyword evidence="5" id="KW-0663">Pyridoxal phosphate</keyword>
<gene>
    <name evidence="8" type="ORF">HMPREF9429_00097</name>
</gene>
<evidence type="ECO:0000256" key="2">
    <source>
        <dbReference type="ARBA" id="ARBA00007441"/>
    </source>
</evidence>
<evidence type="ECO:0000313" key="8">
    <source>
        <dbReference type="EMBL" id="EFQ05019.1"/>
    </source>
</evidence>
<dbReference type="Proteomes" id="UP000003195">
    <property type="component" value="Unassembled WGS sequence"/>
</dbReference>